<evidence type="ECO:0000313" key="1">
    <source>
        <dbReference type="EMBL" id="PZF73256.1"/>
    </source>
</evidence>
<protein>
    <recommendedName>
        <fullName evidence="3">Bacterial surface antigen (D15) domain-containing protein</fullName>
    </recommendedName>
</protein>
<dbReference type="Gene3D" id="2.40.160.50">
    <property type="entry name" value="membrane protein fhac: a member of the omp85/tpsb transporter family"/>
    <property type="match status" value="1"/>
</dbReference>
<dbReference type="EMBL" id="QKTW01000014">
    <property type="protein sequence ID" value="PZF73256.1"/>
    <property type="molecule type" value="Genomic_DNA"/>
</dbReference>
<evidence type="ECO:0000313" key="2">
    <source>
        <dbReference type="Proteomes" id="UP000248745"/>
    </source>
</evidence>
<evidence type="ECO:0008006" key="3">
    <source>
        <dbReference type="Google" id="ProtNLM"/>
    </source>
</evidence>
<sequence length="391" mass="44915">MMLILLCFGDIQSRELHAQGIAENDSLSRSKKDVIDVLRQVTGLKPADTNYRSNKKVQFSLVPAANNVPGGGVALLTSTNLAFRLGPSSTTSLSSIYFTPYFTFSKQVIVPIRGTVFLRDNQWSITADLRYMYYPQYSWGLGGNSPQENPALIDYHYFRTYVNVMKNLKHNLYFGGGYNMDYHYNIKVKENYISDTIDTRTVSSGFTINLTYDGRRNFINPQGGFYASIIERINRNWMGSDKNWESIWLDLRKYFSFSKTRQNTLAFWSYYWAIIGDANDAPYLDLPSIGWDSYGRSGRGYKQNRYRSNQLLYFEAEYRRDITNNGLLGLVLFSNLHSVSEYHTSDFAYWHPAGGFGLRLKFNKFSNTNICIDYGFSNTFNGIYLGLGEAF</sequence>
<accession>A0A2W2BIB9</accession>
<gene>
    <name evidence="1" type="ORF">DN068_08780</name>
</gene>
<reference evidence="1 2" key="1">
    <citation type="submission" date="2018-06" db="EMBL/GenBank/DDBJ databases">
        <title>Mucibacter soli gen. nov., sp. nov., a new member of the family Chitinophagaceae producing mucin.</title>
        <authorList>
            <person name="Kim M.-K."/>
            <person name="Park S."/>
            <person name="Kim T.-S."/>
            <person name="Joung Y."/>
            <person name="Han J.-H."/>
            <person name="Kim S.B."/>
        </authorList>
    </citation>
    <scope>NUCLEOTIDE SEQUENCE [LARGE SCALE GENOMIC DNA]</scope>
    <source>
        <strain evidence="1 2">R1-15</strain>
    </source>
</reference>
<keyword evidence="2" id="KW-1185">Reference proteome</keyword>
<comment type="caution">
    <text evidence="1">The sequence shown here is derived from an EMBL/GenBank/DDBJ whole genome shotgun (WGS) entry which is preliminary data.</text>
</comment>
<dbReference type="AlphaFoldDB" id="A0A2W2BIB9"/>
<dbReference type="OrthoDB" id="621220at2"/>
<name>A0A2W2BIB9_9BACT</name>
<dbReference type="Proteomes" id="UP000248745">
    <property type="component" value="Unassembled WGS sequence"/>
</dbReference>
<proteinExistence type="predicted"/>
<dbReference type="RefSeq" id="WP_110998535.1">
    <property type="nucleotide sequence ID" value="NZ_QKTW01000014.1"/>
</dbReference>
<organism evidence="1 2">
    <name type="scientific">Taibaiella soli</name>
    <dbReference type="NCBI Taxonomy" id="1649169"/>
    <lineage>
        <taxon>Bacteria</taxon>
        <taxon>Pseudomonadati</taxon>
        <taxon>Bacteroidota</taxon>
        <taxon>Chitinophagia</taxon>
        <taxon>Chitinophagales</taxon>
        <taxon>Chitinophagaceae</taxon>
        <taxon>Taibaiella</taxon>
    </lineage>
</organism>